<dbReference type="EMBL" id="CAJFCW020000004">
    <property type="protein sequence ID" value="CAG9111746.1"/>
    <property type="molecule type" value="Genomic_DNA"/>
</dbReference>
<organism evidence="2 3">
    <name type="scientific">Bursaphelenchus okinawaensis</name>
    <dbReference type="NCBI Taxonomy" id="465554"/>
    <lineage>
        <taxon>Eukaryota</taxon>
        <taxon>Metazoa</taxon>
        <taxon>Ecdysozoa</taxon>
        <taxon>Nematoda</taxon>
        <taxon>Chromadorea</taxon>
        <taxon>Rhabditida</taxon>
        <taxon>Tylenchina</taxon>
        <taxon>Tylenchomorpha</taxon>
        <taxon>Aphelenchoidea</taxon>
        <taxon>Aphelenchoididae</taxon>
        <taxon>Bursaphelenchus</taxon>
    </lineage>
</organism>
<gene>
    <name evidence="2" type="ORF">BOKJ2_LOCUS8005</name>
</gene>
<keyword evidence="1" id="KW-0175">Coiled coil</keyword>
<dbReference type="Proteomes" id="UP000783686">
    <property type="component" value="Unassembled WGS sequence"/>
</dbReference>
<dbReference type="EMBL" id="CAJFDH010000004">
    <property type="protein sequence ID" value="CAD5218795.1"/>
    <property type="molecule type" value="Genomic_DNA"/>
</dbReference>
<accession>A0A811KTZ7</accession>
<proteinExistence type="predicted"/>
<dbReference type="OrthoDB" id="5824539at2759"/>
<dbReference type="InterPro" id="IPR028092">
    <property type="entry name" value="RD3"/>
</dbReference>
<protein>
    <submittedName>
        <fullName evidence="2">Uncharacterized protein</fullName>
    </submittedName>
</protein>
<comment type="caution">
    <text evidence="2">The sequence shown here is derived from an EMBL/GenBank/DDBJ whole genome shotgun (WGS) entry which is preliminary data.</text>
</comment>
<evidence type="ECO:0000313" key="2">
    <source>
        <dbReference type="EMBL" id="CAD5218795.1"/>
    </source>
</evidence>
<dbReference type="Proteomes" id="UP000614601">
    <property type="component" value="Unassembled WGS sequence"/>
</dbReference>
<feature type="coiled-coil region" evidence="1">
    <location>
        <begin position="36"/>
        <end position="64"/>
    </location>
</feature>
<evidence type="ECO:0000256" key="1">
    <source>
        <dbReference type="SAM" id="Coils"/>
    </source>
</evidence>
<dbReference type="PANTHER" id="PTHR28489:SF2">
    <property type="entry name" value="RENTINAL DEGENERATION 3-LIKE"/>
    <property type="match status" value="1"/>
</dbReference>
<dbReference type="AlphaFoldDB" id="A0A811KTZ7"/>
<sequence length="204" mass="23756">MASFARFAGRNMENAPRSARPYFPSSLCGDVESMMIDMVLTEIQNQIERIEDEQERKRQEALKESQSPDYTWLMDWKLKNKKVLNFRECSAVELLCQKIQPAEWSLLIRTFRTKARYVDSRDGVIDIFRHSVEEIIGQRGGNTSVLNVDEHDEIPEMVDEWGTAEEFVGGRAFSASRIAQKLQRNGKRRLTLQLGETVHYTRFY</sequence>
<dbReference type="Pfam" id="PF14473">
    <property type="entry name" value="RD3"/>
    <property type="match status" value="1"/>
</dbReference>
<evidence type="ECO:0000313" key="3">
    <source>
        <dbReference type="Proteomes" id="UP000614601"/>
    </source>
</evidence>
<reference evidence="2" key="1">
    <citation type="submission" date="2020-09" db="EMBL/GenBank/DDBJ databases">
        <authorList>
            <person name="Kikuchi T."/>
        </authorList>
    </citation>
    <scope>NUCLEOTIDE SEQUENCE</scope>
    <source>
        <strain evidence="2">SH1</strain>
    </source>
</reference>
<keyword evidence="3" id="KW-1185">Reference proteome</keyword>
<name>A0A811KTZ7_9BILA</name>
<dbReference type="PANTHER" id="PTHR28489">
    <property type="entry name" value="RENTINAL DEGENERATION 3-LIKE"/>
    <property type="match status" value="1"/>
</dbReference>